<dbReference type="Proteomes" id="UP000375525">
    <property type="component" value="Unassembled WGS sequence"/>
</dbReference>
<proteinExistence type="predicted"/>
<evidence type="ECO:0000313" key="2">
    <source>
        <dbReference type="Proteomes" id="UP000375525"/>
    </source>
</evidence>
<name>A0A5E7N0U9_PSEFL</name>
<dbReference type="RefSeq" id="WP_150781383.1">
    <property type="nucleotide sequence ID" value="NZ_CABVIH010000023.1"/>
</dbReference>
<protein>
    <submittedName>
        <fullName evidence="1">Uncharacterized protein</fullName>
    </submittedName>
</protein>
<gene>
    <name evidence="1" type="ORF">PS880_04317</name>
</gene>
<dbReference type="AlphaFoldDB" id="A0A5E7N0U9"/>
<reference evidence="1 2" key="1">
    <citation type="submission" date="2019-09" db="EMBL/GenBank/DDBJ databases">
        <authorList>
            <person name="Chandra G."/>
            <person name="Truman W A."/>
        </authorList>
    </citation>
    <scope>NUCLEOTIDE SEQUENCE [LARGE SCALE GENOMIC DNA]</scope>
    <source>
        <strain evidence="1">PS880</strain>
    </source>
</reference>
<dbReference type="OrthoDB" id="9153664at2"/>
<dbReference type="EMBL" id="CABVIH010000023">
    <property type="protein sequence ID" value="VVP30591.1"/>
    <property type="molecule type" value="Genomic_DNA"/>
</dbReference>
<sequence length="78" mass="8521">MLNLVTDQRPGEPPILRSVMHALFEIRSLDGEVLKAVSAPSTGWTHESLQAVAVEHEEITRFGADGYLGGQWMGSTEV</sequence>
<organism evidence="1 2">
    <name type="scientific">Pseudomonas fluorescens</name>
    <dbReference type="NCBI Taxonomy" id="294"/>
    <lineage>
        <taxon>Bacteria</taxon>
        <taxon>Pseudomonadati</taxon>
        <taxon>Pseudomonadota</taxon>
        <taxon>Gammaproteobacteria</taxon>
        <taxon>Pseudomonadales</taxon>
        <taxon>Pseudomonadaceae</taxon>
        <taxon>Pseudomonas</taxon>
    </lineage>
</organism>
<evidence type="ECO:0000313" key="1">
    <source>
        <dbReference type="EMBL" id="VVP30591.1"/>
    </source>
</evidence>
<accession>A0A5E7N0U9</accession>